<dbReference type="Gene3D" id="2.50.20.10">
    <property type="entry name" value="Lipoprotein localisation LolA/LolB/LppX"/>
    <property type="match status" value="1"/>
</dbReference>
<keyword evidence="3" id="KW-0449">Lipoprotein</keyword>
<gene>
    <name evidence="3" type="ORF">ENN98_04375</name>
</gene>
<organism evidence="3">
    <name type="scientific">Desulfurivibrio alkaliphilus</name>
    <dbReference type="NCBI Taxonomy" id="427923"/>
    <lineage>
        <taxon>Bacteria</taxon>
        <taxon>Pseudomonadati</taxon>
        <taxon>Thermodesulfobacteriota</taxon>
        <taxon>Desulfobulbia</taxon>
        <taxon>Desulfobulbales</taxon>
        <taxon>Desulfobulbaceae</taxon>
        <taxon>Desulfurivibrio</taxon>
    </lineage>
</organism>
<dbReference type="EMBL" id="DSDS01000101">
    <property type="protein sequence ID" value="HET97918.1"/>
    <property type="molecule type" value="Genomic_DNA"/>
</dbReference>
<evidence type="ECO:0000256" key="1">
    <source>
        <dbReference type="ARBA" id="ARBA00022729"/>
    </source>
</evidence>
<accession>A0A7C2XVG0</accession>
<evidence type="ECO:0000256" key="2">
    <source>
        <dbReference type="SAM" id="SignalP"/>
    </source>
</evidence>
<evidence type="ECO:0000313" key="3">
    <source>
        <dbReference type="EMBL" id="HET97918.1"/>
    </source>
</evidence>
<name>A0A7C2XVG0_9BACT</name>
<dbReference type="InterPro" id="IPR029046">
    <property type="entry name" value="LolA/LolB/LppX"/>
</dbReference>
<comment type="caution">
    <text evidence="3">The sequence shown here is derived from an EMBL/GenBank/DDBJ whole genome shotgun (WGS) entry which is preliminary data.</text>
</comment>
<dbReference type="SUPFAM" id="SSF89392">
    <property type="entry name" value="Prokaryotic lipoproteins and lipoprotein localization factors"/>
    <property type="match status" value="1"/>
</dbReference>
<feature type="signal peptide" evidence="2">
    <location>
        <begin position="1"/>
        <end position="35"/>
    </location>
</feature>
<dbReference type="Pfam" id="PF03548">
    <property type="entry name" value="LolA"/>
    <property type="match status" value="1"/>
</dbReference>
<dbReference type="PANTHER" id="PTHR35869:SF1">
    <property type="entry name" value="OUTER-MEMBRANE LIPOPROTEIN CARRIER PROTEIN"/>
    <property type="match status" value="1"/>
</dbReference>
<dbReference type="Proteomes" id="UP000885986">
    <property type="component" value="Unassembled WGS sequence"/>
</dbReference>
<protein>
    <submittedName>
        <fullName evidence="3">Outer membrane lipoprotein carrier protein LolA</fullName>
    </submittedName>
</protein>
<dbReference type="AlphaFoldDB" id="A0A7C2XVG0"/>
<dbReference type="InterPro" id="IPR004564">
    <property type="entry name" value="OM_lipoprot_carrier_LolA-like"/>
</dbReference>
<dbReference type="CDD" id="cd16325">
    <property type="entry name" value="LolA"/>
    <property type="match status" value="1"/>
</dbReference>
<feature type="chain" id="PRO_5027586924" evidence="2">
    <location>
        <begin position="36"/>
        <end position="234"/>
    </location>
</feature>
<keyword evidence="1 2" id="KW-0732">Signal</keyword>
<reference evidence="3" key="1">
    <citation type="journal article" date="2020" name="mSystems">
        <title>Genome- and Community-Level Interaction Insights into Carbon Utilization and Element Cycling Functions of Hydrothermarchaeota in Hydrothermal Sediment.</title>
        <authorList>
            <person name="Zhou Z."/>
            <person name="Liu Y."/>
            <person name="Xu W."/>
            <person name="Pan J."/>
            <person name="Luo Z.H."/>
            <person name="Li M."/>
        </authorList>
    </citation>
    <scope>NUCLEOTIDE SEQUENCE [LARGE SCALE GENOMIC DNA]</scope>
    <source>
        <strain evidence="3">SpSt-1224</strain>
    </source>
</reference>
<dbReference type="PANTHER" id="PTHR35869">
    <property type="entry name" value="OUTER-MEMBRANE LIPOPROTEIN CARRIER PROTEIN"/>
    <property type="match status" value="1"/>
</dbReference>
<sequence>MNQKVSFYLRCRWSGSRLALLLALLLLLAPGPAPAAGGPAELEGVARQLQETYNRTGSFRAQFRQLTTLPMGGRQREGAGTVIFRKPHQMRWEYDLPDHQVLVSDGRQVRLYFAASRQMMLRDVADYLESDVTYAFFSGTGDLLRDFSVEEIPAAEVRPGRGHLLRLVPRELHPQVEYLDLEADRDSFLIRRLEIVDHFGSVTTLNFSRIELDPELPPDFYRFTPPDGTEILGQ</sequence>
<proteinExistence type="predicted"/>